<feature type="region of interest" description="Disordered" evidence="8">
    <location>
        <begin position="159"/>
        <end position="203"/>
    </location>
</feature>
<dbReference type="SUPFAM" id="SSF51045">
    <property type="entry name" value="WW domain"/>
    <property type="match status" value="2"/>
</dbReference>
<reference evidence="10" key="1">
    <citation type="submission" date="2020-02" db="EMBL/GenBank/DDBJ databases">
        <title>Bird 10,000 Genomes (B10K) Project - Family phase.</title>
        <authorList>
            <person name="Zhang G."/>
        </authorList>
    </citation>
    <scope>NUCLEOTIDE SEQUENCE</scope>
    <source>
        <strain evidence="10">B10K-DU-002-37</strain>
        <tissue evidence="10">Muscle</tissue>
    </source>
</reference>
<feature type="compositionally biased region" description="Basic and acidic residues" evidence="8">
    <location>
        <begin position="675"/>
        <end position="703"/>
    </location>
</feature>
<feature type="compositionally biased region" description="Polar residues" evidence="8">
    <location>
        <begin position="795"/>
        <end position="805"/>
    </location>
</feature>
<proteinExistence type="predicted"/>
<feature type="region of interest" description="Disordered" evidence="8">
    <location>
        <begin position="965"/>
        <end position="1066"/>
    </location>
</feature>
<accession>A0A852J3N7</accession>
<feature type="compositionally biased region" description="Basic and acidic residues" evidence="8">
    <location>
        <begin position="390"/>
        <end position="402"/>
    </location>
</feature>
<dbReference type="EMBL" id="WAAF01012384">
    <property type="protein sequence ID" value="NXX45790.1"/>
    <property type="molecule type" value="Genomic_DNA"/>
</dbReference>
<dbReference type="PANTHER" id="PTHR46697">
    <property type="entry name" value="FORMIN-BINDING PROTEIN 4"/>
    <property type="match status" value="1"/>
</dbReference>
<feature type="region of interest" description="Disordered" evidence="8">
    <location>
        <begin position="1"/>
        <end position="64"/>
    </location>
</feature>
<evidence type="ECO:0000256" key="4">
    <source>
        <dbReference type="ARBA" id="ARBA00022843"/>
    </source>
</evidence>
<feature type="compositionally biased region" description="Basic and acidic residues" evidence="8">
    <location>
        <begin position="535"/>
        <end position="550"/>
    </location>
</feature>
<feature type="compositionally biased region" description="Low complexity" evidence="8">
    <location>
        <begin position="466"/>
        <end position="480"/>
    </location>
</feature>
<evidence type="ECO:0000259" key="9">
    <source>
        <dbReference type="PROSITE" id="PS50020"/>
    </source>
</evidence>
<evidence type="ECO:0000256" key="7">
    <source>
        <dbReference type="ARBA" id="ARBA00078190"/>
    </source>
</evidence>
<feature type="compositionally biased region" description="Pro residues" evidence="8">
    <location>
        <begin position="90"/>
        <end position="100"/>
    </location>
</feature>
<comment type="caution">
    <text evidence="10">The sequence shown here is derived from an EMBL/GenBank/DDBJ whole genome shotgun (WGS) entry which is preliminary data.</text>
</comment>
<feature type="compositionally biased region" description="Acidic residues" evidence="8">
    <location>
        <begin position="1033"/>
        <end position="1046"/>
    </location>
</feature>
<feature type="compositionally biased region" description="Low complexity" evidence="8">
    <location>
        <begin position="165"/>
        <end position="174"/>
    </location>
</feature>
<dbReference type="CDD" id="cd00201">
    <property type="entry name" value="WW"/>
    <property type="match status" value="2"/>
</dbReference>
<keyword evidence="11" id="KW-1185">Reference proteome</keyword>
<feature type="region of interest" description="Disordered" evidence="8">
    <location>
        <begin position="767"/>
        <end position="808"/>
    </location>
</feature>
<feature type="domain" description="WW" evidence="9">
    <location>
        <begin position="228"/>
        <end position="256"/>
    </location>
</feature>
<dbReference type="PANTHER" id="PTHR46697:SF1">
    <property type="entry name" value="FORMIN-BINDING PROTEIN 4"/>
    <property type="match status" value="1"/>
</dbReference>
<name>A0A852J3N7_9PICI</name>
<feature type="region of interest" description="Disordered" evidence="8">
    <location>
        <begin position="390"/>
        <end position="558"/>
    </location>
</feature>
<evidence type="ECO:0000313" key="11">
    <source>
        <dbReference type="Proteomes" id="UP000627253"/>
    </source>
</evidence>
<organism evidence="10 11">
    <name type="scientific">Tricholaema leucomelas</name>
    <name type="common">pied barbet</name>
    <dbReference type="NCBI Taxonomy" id="240729"/>
    <lineage>
        <taxon>Eukaryota</taxon>
        <taxon>Metazoa</taxon>
        <taxon>Chordata</taxon>
        <taxon>Craniata</taxon>
        <taxon>Vertebrata</taxon>
        <taxon>Euteleostomi</taxon>
        <taxon>Archelosauria</taxon>
        <taxon>Archosauria</taxon>
        <taxon>Dinosauria</taxon>
        <taxon>Saurischia</taxon>
        <taxon>Theropoda</taxon>
        <taxon>Coelurosauria</taxon>
        <taxon>Aves</taxon>
        <taxon>Neognathae</taxon>
        <taxon>Neoaves</taxon>
        <taxon>Telluraves</taxon>
        <taxon>Coraciimorphae</taxon>
        <taxon>Piciformes</taxon>
        <taxon>Lybiidae</taxon>
        <taxon>Tricholaema lacrymosa</taxon>
    </lineage>
</organism>
<keyword evidence="2" id="KW-0597">Phosphoprotein</keyword>
<dbReference type="InterPro" id="IPR036020">
    <property type="entry name" value="WW_dom_sf"/>
</dbReference>
<feature type="compositionally biased region" description="Basic and acidic residues" evidence="8">
    <location>
        <begin position="450"/>
        <end position="462"/>
    </location>
</feature>
<feature type="compositionally biased region" description="Acidic residues" evidence="8">
    <location>
        <begin position="435"/>
        <end position="446"/>
    </location>
</feature>
<feature type="region of interest" description="Disordered" evidence="8">
    <location>
        <begin position="660"/>
        <end position="707"/>
    </location>
</feature>
<evidence type="ECO:0000256" key="6">
    <source>
        <dbReference type="ARBA" id="ARBA00074617"/>
    </source>
</evidence>
<feature type="compositionally biased region" description="Basic and acidic residues" evidence="8">
    <location>
        <begin position="1047"/>
        <end position="1058"/>
    </location>
</feature>
<dbReference type="PROSITE" id="PS01159">
    <property type="entry name" value="WW_DOMAIN_1"/>
    <property type="match status" value="1"/>
</dbReference>
<keyword evidence="5" id="KW-0007">Acetylation</keyword>
<dbReference type="Pfam" id="PF00397">
    <property type="entry name" value="WW"/>
    <property type="match status" value="2"/>
</dbReference>
<evidence type="ECO:0000256" key="2">
    <source>
        <dbReference type="ARBA" id="ARBA00022553"/>
    </source>
</evidence>
<sequence length="1093" mass="118060">MGKKSRSAPGRRPILQLSPPGPRRDETAASQAEGADSGSEAGNGGMRAWVPCGALPGTPHPAFPGPTFLRLVSNGFSLADEPEAVAEPPRSVPNPPPPTPAAVKPTGGLCLLGAYADSDEEEGETPEKLARPADANGSNSSDIDSTLANFLAEIDAITAPPQPTEPSTASSSSSVPPPTPPRPEPKESGTSQASGGNANGASSALAQEWQYDTQCSLAGVGELEMGDWQEVWDENTGCYYYWNTQSNEVTWELPQYLAAQVQGLQHYQHRWVRPPSTLRECIGPYSPSPNLTSFSLLPFFSSTSANGSFVTAATELYPQEKGIASGGVGRGASLAKREVKKEVNEGVQALSNSEEEKKGVAAALLAPLLPEQVKEEEERWRRKVICKEEVEPSPEEEVKGEEATAAAPEEPEPSKDPLEDTVQEELCSVVQSGESAEEEEEQDTLELEMVLERKKAELRALEEGDGSVSGSSPLSDGSQSAPQDSSRRLASKRGKWKLFVGAASPESASRGSSKTGRESPEAGEAAPSTEAADAISDKEAEPEEPQEKTKTQGAPKIEEEEQDLKFQIGELANTLTSKLEFLGINRQSISNFHMLLLQTETRIADWREGALNGIYLKRKLQDAAEQLKQYEINATPKGWSCHWDREHRRYFYVNERSGESQWEFPDGEDEEEEGGERSSDRKSEGPPKPPPKDKGERAEEPAERSSTACVTVYSSGSLCKESFSGQVPATSLMPVTPFWTLLQSSVPVLQPPLPLEMPGEDGEIQEVEMEDEGGEEPPAPGTEEDAPLKPLLRPATSSTQVSSGSPVRPGLDQFYWPSTIVPQCHPPSRDEVLFFQAAMELTPTPTPLLSAKPQKRKAAEMSPGVLQRAATIGSCPVIYSQPLMATSKYQPQAVPLGSLRPRQRLQSEIQGRPNLRLAPGHTGATAAALGLQSAYLGVTASAAPSVIGYSECAVPVSLPATAMPPAPARAALPATEQPPPPPPPQTPPPPTPKAPPPPPEKEKPRKGRKDKGKKGKTKMPSLVKKWQSIQRELDEEENSSSSEEDRETTAQRRIEEWKQQQLMSGMAERNANFEALPEDWRARLKRRKTASST</sequence>
<keyword evidence="4" id="KW-0832">Ubl conjugation</keyword>
<evidence type="ECO:0000256" key="5">
    <source>
        <dbReference type="ARBA" id="ARBA00022990"/>
    </source>
</evidence>
<dbReference type="AlphaFoldDB" id="A0A852J3N7"/>
<dbReference type="InterPro" id="IPR001202">
    <property type="entry name" value="WW_dom"/>
</dbReference>
<keyword evidence="1" id="KW-1017">Isopeptide bond</keyword>
<evidence type="ECO:0000256" key="3">
    <source>
        <dbReference type="ARBA" id="ARBA00022737"/>
    </source>
</evidence>
<protein>
    <recommendedName>
        <fullName evidence="6">Formin-binding protein 4</fullName>
    </recommendedName>
    <alternativeName>
        <fullName evidence="7">Formin-binding protein 30</fullName>
    </alternativeName>
</protein>
<dbReference type="Gene3D" id="2.20.70.10">
    <property type="match status" value="2"/>
</dbReference>
<feature type="non-terminal residue" evidence="10">
    <location>
        <position position="1093"/>
    </location>
</feature>
<dbReference type="SMART" id="SM00456">
    <property type="entry name" value="WW"/>
    <property type="match status" value="2"/>
</dbReference>
<dbReference type="PROSITE" id="PS50020">
    <property type="entry name" value="WW_DOMAIN_2"/>
    <property type="match status" value="2"/>
</dbReference>
<feature type="compositionally biased region" description="Acidic residues" evidence="8">
    <location>
        <begin position="665"/>
        <end position="674"/>
    </location>
</feature>
<evidence type="ECO:0000256" key="1">
    <source>
        <dbReference type="ARBA" id="ARBA00022499"/>
    </source>
</evidence>
<feature type="compositionally biased region" description="Pro residues" evidence="8">
    <location>
        <begin position="976"/>
        <end position="998"/>
    </location>
</feature>
<dbReference type="FunFam" id="2.20.70.10:FF:000058">
    <property type="entry name" value="Formin binding protein 4"/>
    <property type="match status" value="1"/>
</dbReference>
<evidence type="ECO:0000313" key="10">
    <source>
        <dbReference type="EMBL" id="NXX45790.1"/>
    </source>
</evidence>
<feature type="region of interest" description="Disordered" evidence="8">
    <location>
        <begin position="80"/>
        <end position="143"/>
    </location>
</feature>
<dbReference type="Proteomes" id="UP000627253">
    <property type="component" value="Unassembled WGS sequence"/>
</dbReference>
<dbReference type="OrthoDB" id="2444812at2759"/>
<feature type="non-terminal residue" evidence="10">
    <location>
        <position position="1"/>
    </location>
</feature>
<feature type="domain" description="WW" evidence="9">
    <location>
        <begin position="633"/>
        <end position="667"/>
    </location>
</feature>
<dbReference type="InterPro" id="IPR053076">
    <property type="entry name" value="WW_domain_protein"/>
</dbReference>
<feature type="compositionally biased region" description="Basic residues" evidence="8">
    <location>
        <begin position="1004"/>
        <end position="1017"/>
    </location>
</feature>
<feature type="compositionally biased region" description="Low complexity" evidence="8">
    <location>
        <begin position="188"/>
        <end position="203"/>
    </location>
</feature>
<keyword evidence="3" id="KW-0677">Repeat</keyword>
<evidence type="ECO:0000256" key="8">
    <source>
        <dbReference type="SAM" id="MobiDB-lite"/>
    </source>
</evidence>
<dbReference type="FunFam" id="2.20.70.10:FF:000056">
    <property type="entry name" value="Formin binding protein 4"/>
    <property type="match status" value="1"/>
</dbReference>
<gene>
    <name evidence="10" type="primary">Fnbp4</name>
    <name evidence="10" type="ORF">TRILEU_R10356</name>
</gene>